<proteinExistence type="predicted"/>
<dbReference type="AlphaFoldDB" id="A0A2P2NRW9"/>
<protein>
    <submittedName>
        <fullName evidence="1">Uncharacterized protein</fullName>
    </submittedName>
</protein>
<reference evidence="1" key="1">
    <citation type="submission" date="2018-02" db="EMBL/GenBank/DDBJ databases">
        <title>Rhizophora mucronata_Transcriptome.</title>
        <authorList>
            <person name="Meera S.P."/>
            <person name="Sreeshan A."/>
            <person name="Augustine A."/>
        </authorList>
    </citation>
    <scope>NUCLEOTIDE SEQUENCE</scope>
    <source>
        <tissue evidence="1">Leaf</tissue>
    </source>
</reference>
<organism evidence="1">
    <name type="scientific">Rhizophora mucronata</name>
    <name type="common">Asiatic mangrove</name>
    <dbReference type="NCBI Taxonomy" id="61149"/>
    <lineage>
        <taxon>Eukaryota</taxon>
        <taxon>Viridiplantae</taxon>
        <taxon>Streptophyta</taxon>
        <taxon>Embryophyta</taxon>
        <taxon>Tracheophyta</taxon>
        <taxon>Spermatophyta</taxon>
        <taxon>Magnoliopsida</taxon>
        <taxon>eudicotyledons</taxon>
        <taxon>Gunneridae</taxon>
        <taxon>Pentapetalae</taxon>
        <taxon>rosids</taxon>
        <taxon>fabids</taxon>
        <taxon>Malpighiales</taxon>
        <taxon>Rhizophoraceae</taxon>
        <taxon>Rhizophora</taxon>
    </lineage>
</organism>
<accession>A0A2P2NRW9</accession>
<evidence type="ECO:0000313" key="1">
    <source>
        <dbReference type="EMBL" id="MBX45257.1"/>
    </source>
</evidence>
<sequence>MSQISVNLCGFLFHPHTGNCNLVYEYSPHR</sequence>
<dbReference type="EMBL" id="GGEC01064773">
    <property type="protein sequence ID" value="MBX45257.1"/>
    <property type="molecule type" value="Transcribed_RNA"/>
</dbReference>
<name>A0A2P2NRW9_RHIMU</name>